<dbReference type="RefSeq" id="WP_155609501.1">
    <property type="nucleotide sequence ID" value="NZ_WNZW01000001.1"/>
</dbReference>
<organism evidence="2 3">
    <name type="scientific">Paenibacillus woosongensis</name>
    <dbReference type="NCBI Taxonomy" id="307580"/>
    <lineage>
        <taxon>Bacteria</taxon>
        <taxon>Bacillati</taxon>
        <taxon>Bacillota</taxon>
        <taxon>Bacilli</taxon>
        <taxon>Bacillales</taxon>
        <taxon>Paenibacillaceae</taxon>
        <taxon>Paenibacillus</taxon>
    </lineage>
</organism>
<dbReference type="InterPro" id="IPR001173">
    <property type="entry name" value="Glyco_trans_2-like"/>
</dbReference>
<comment type="caution">
    <text evidence="2">The sequence shown here is derived from an EMBL/GenBank/DDBJ whole genome shotgun (WGS) entry which is preliminary data.</text>
</comment>
<dbReference type="Gene3D" id="1.25.40.10">
    <property type="entry name" value="Tetratricopeptide repeat domain"/>
    <property type="match status" value="1"/>
</dbReference>
<sequence>MIVKDEEKFLPECLDSVCGIVDEIIIVDTGSRDRTKEIAQKYTSKIYDFPWCDDFSAARNYSFEQATQEYIMWLDADDILLPEDQEKLKKLKESLPPKREVVMMDYYLSFDSAGIPLVLSRRHRLVRRDKKLKWIGIVHEYIDVAGAEVCFANVAVAHRRQGSHAERNLRIIEQWIASGGRLEGRLLLHYGSELADISRLEEAAVQLNRFLLQPGNALSDCVLACIKLADCYEKMGLKEKKLETLLRSFQYDTPQSEVCCAIGGCFEERGQWETAIYWYRQALQTAEELVLGFMENRSFRTWLPHCRLCICYAKLGNLEKADWHNEQALQYLPQDPQLLANRSKFNNLLRPQT</sequence>
<keyword evidence="2" id="KW-0808">Transferase</keyword>
<dbReference type="InterPro" id="IPR011990">
    <property type="entry name" value="TPR-like_helical_dom_sf"/>
</dbReference>
<evidence type="ECO:0000313" key="3">
    <source>
        <dbReference type="Proteomes" id="UP000447876"/>
    </source>
</evidence>
<feature type="domain" description="Glycosyltransferase 2-like" evidence="1">
    <location>
        <begin position="1"/>
        <end position="93"/>
    </location>
</feature>
<dbReference type="SUPFAM" id="SSF48452">
    <property type="entry name" value="TPR-like"/>
    <property type="match status" value="1"/>
</dbReference>
<dbReference type="AlphaFoldDB" id="A0A7X3CLU9"/>
<dbReference type="Gene3D" id="3.90.550.10">
    <property type="entry name" value="Spore Coat Polysaccharide Biosynthesis Protein SpsA, Chain A"/>
    <property type="match status" value="1"/>
</dbReference>
<evidence type="ECO:0000313" key="2">
    <source>
        <dbReference type="EMBL" id="MUG44084.1"/>
    </source>
</evidence>
<evidence type="ECO:0000259" key="1">
    <source>
        <dbReference type="Pfam" id="PF00535"/>
    </source>
</evidence>
<proteinExistence type="predicted"/>
<dbReference type="CDD" id="cd02511">
    <property type="entry name" value="Beta4Glucosyltransferase"/>
    <property type="match status" value="1"/>
</dbReference>
<dbReference type="PANTHER" id="PTHR43630">
    <property type="entry name" value="POLY-BETA-1,6-N-ACETYL-D-GLUCOSAMINE SYNTHASE"/>
    <property type="match status" value="1"/>
</dbReference>
<accession>A0A7X3CLU9</accession>
<dbReference type="PANTHER" id="PTHR43630:SF2">
    <property type="entry name" value="GLYCOSYLTRANSFERASE"/>
    <property type="match status" value="1"/>
</dbReference>
<reference evidence="2 3" key="1">
    <citation type="submission" date="2019-11" db="EMBL/GenBank/DDBJ databases">
        <title>Draft genome sequences of five Paenibacillus species of dairy origin.</title>
        <authorList>
            <person name="Olajide A.M."/>
            <person name="Chen S."/>
            <person name="Lapointe G."/>
        </authorList>
    </citation>
    <scope>NUCLEOTIDE SEQUENCE [LARGE SCALE GENOMIC DNA]</scope>
    <source>
        <strain evidence="2 3">12CR55</strain>
    </source>
</reference>
<dbReference type="SUPFAM" id="SSF53448">
    <property type="entry name" value="Nucleotide-diphospho-sugar transferases"/>
    <property type="match status" value="1"/>
</dbReference>
<protein>
    <submittedName>
        <fullName evidence="2">Glycosyltransferase</fullName>
    </submittedName>
</protein>
<dbReference type="Proteomes" id="UP000447876">
    <property type="component" value="Unassembled WGS sequence"/>
</dbReference>
<name>A0A7X3CLU9_9BACL</name>
<dbReference type="EMBL" id="WNZW01000001">
    <property type="protein sequence ID" value="MUG44084.1"/>
    <property type="molecule type" value="Genomic_DNA"/>
</dbReference>
<dbReference type="Pfam" id="PF00535">
    <property type="entry name" value="Glycos_transf_2"/>
    <property type="match status" value="1"/>
</dbReference>
<dbReference type="OrthoDB" id="9815923at2"/>
<dbReference type="InterPro" id="IPR029044">
    <property type="entry name" value="Nucleotide-diphossugar_trans"/>
</dbReference>
<gene>
    <name evidence="2" type="ORF">GNP95_03590</name>
</gene>
<dbReference type="GO" id="GO:0016740">
    <property type="term" value="F:transferase activity"/>
    <property type="evidence" value="ECO:0007669"/>
    <property type="project" value="UniProtKB-KW"/>
</dbReference>